<feature type="signal peptide" evidence="1">
    <location>
        <begin position="1"/>
        <end position="24"/>
    </location>
</feature>
<dbReference type="EMBL" id="SJCY01000007">
    <property type="protein sequence ID" value="TDG35962.1"/>
    <property type="molecule type" value="Genomic_DNA"/>
</dbReference>
<evidence type="ECO:0000313" key="3">
    <source>
        <dbReference type="Proteomes" id="UP000295668"/>
    </source>
</evidence>
<evidence type="ECO:0000313" key="2">
    <source>
        <dbReference type="EMBL" id="TDG35962.1"/>
    </source>
</evidence>
<accession>A0A4R5MK88</accession>
<feature type="chain" id="PRO_5020488598" evidence="1">
    <location>
        <begin position="25"/>
        <end position="117"/>
    </location>
</feature>
<dbReference type="AlphaFoldDB" id="A0A4R5MK88"/>
<name>A0A4R5MK88_9SPHI</name>
<dbReference type="Proteomes" id="UP000295668">
    <property type="component" value="Unassembled WGS sequence"/>
</dbReference>
<evidence type="ECO:0000256" key="1">
    <source>
        <dbReference type="SAM" id="SignalP"/>
    </source>
</evidence>
<protein>
    <submittedName>
        <fullName evidence="2">Uncharacterized protein</fullName>
    </submittedName>
</protein>
<organism evidence="2 3">
    <name type="scientific">Pedobacter changchengzhani</name>
    <dbReference type="NCBI Taxonomy" id="2529274"/>
    <lineage>
        <taxon>Bacteria</taxon>
        <taxon>Pseudomonadati</taxon>
        <taxon>Bacteroidota</taxon>
        <taxon>Sphingobacteriia</taxon>
        <taxon>Sphingobacteriales</taxon>
        <taxon>Sphingobacteriaceae</taxon>
        <taxon>Pedobacter</taxon>
    </lineage>
</organism>
<keyword evidence="1" id="KW-0732">Signal</keyword>
<sequence length="117" mass="12420">MQKTVKNTLAATVVALALSSAAQAANTCSSPLSDTTHIKNISPAAMRVIMDKLRASGAKGAMIPTSFAEKSGDFAKADDFKKWTLKGSSDEIKVTGGNYTFNATELRKINSKLKIKP</sequence>
<proteinExistence type="predicted"/>
<dbReference type="RefSeq" id="WP_133262852.1">
    <property type="nucleotide sequence ID" value="NZ_SJCY01000007.1"/>
</dbReference>
<reference evidence="2 3" key="1">
    <citation type="submission" date="2019-02" db="EMBL/GenBank/DDBJ databases">
        <title>Pedobacter sp. nov., a novel speices isolated from soil of pinguins habitat in Antarcitica.</title>
        <authorList>
            <person name="He R.-H."/>
        </authorList>
    </citation>
    <scope>NUCLEOTIDE SEQUENCE [LARGE SCALE GENOMIC DNA]</scope>
    <source>
        <strain evidence="2 3">E01020</strain>
    </source>
</reference>
<keyword evidence="3" id="KW-1185">Reference proteome</keyword>
<comment type="caution">
    <text evidence="2">The sequence shown here is derived from an EMBL/GenBank/DDBJ whole genome shotgun (WGS) entry which is preliminary data.</text>
</comment>
<gene>
    <name evidence="2" type="ORF">EZJ43_11480</name>
</gene>